<evidence type="ECO:0000256" key="2">
    <source>
        <dbReference type="ARBA" id="ARBA00022759"/>
    </source>
</evidence>
<evidence type="ECO:0000256" key="6">
    <source>
        <dbReference type="PIRNR" id="PIRNR018267"/>
    </source>
</evidence>
<dbReference type="EMBL" id="AANZ01000023">
    <property type="protein sequence ID" value="EAQ78188.1"/>
    <property type="molecule type" value="Genomic_DNA"/>
</dbReference>
<comment type="function">
    <text evidence="6">May nick specific sequences that contain T:G mispairs resulting from m5C-deamination.</text>
</comment>
<keyword evidence="1 6" id="KW-0540">Nuclease</keyword>
<keyword evidence="4 6" id="KW-0378">Hydrolase</keyword>
<evidence type="ECO:0000256" key="1">
    <source>
        <dbReference type="ARBA" id="ARBA00022722"/>
    </source>
</evidence>
<dbReference type="NCBIfam" id="TIGR00632">
    <property type="entry name" value="vsr"/>
    <property type="match status" value="1"/>
</dbReference>
<dbReference type="Pfam" id="PF03852">
    <property type="entry name" value="Vsr"/>
    <property type="match status" value="1"/>
</dbReference>
<keyword evidence="5 6" id="KW-0234">DNA repair</keyword>
<dbReference type="eggNOG" id="COG3727">
    <property type="taxonomic scope" value="Bacteria"/>
</dbReference>
<reference evidence="7 8" key="1">
    <citation type="submission" date="2006-02" db="EMBL/GenBank/DDBJ databases">
        <authorList>
            <person name="Amann R."/>
            <person name="Ferriera S."/>
            <person name="Johnson J."/>
            <person name="Kravitz S."/>
            <person name="Halpern A."/>
            <person name="Remington K."/>
            <person name="Beeson K."/>
            <person name="Tran B."/>
            <person name="Rogers Y.-H."/>
            <person name="Friedman R."/>
            <person name="Venter J.C."/>
        </authorList>
    </citation>
    <scope>NUCLEOTIDE SEQUENCE [LARGE SCALE GENOMIC DNA]</scope>
    <source>
        <strain evidence="7 8">DSM 3645</strain>
    </source>
</reference>
<protein>
    <recommendedName>
        <fullName evidence="6">Very short patch repair endonuclease</fullName>
        <ecNumber evidence="6">3.1.-.-</ecNumber>
    </recommendedName>
</protein>
<name>A3ZZ75_9BACT</name>
<evidence type="ECO:0000256" key="3">
    <source>
        <dbReference type="ARBA" id="ARBA00022763"/>
    </source>
</evidence>
<dbReference type="PIRSF" id="PIRSF018267">
    <property type="entry name" value="VSR_endonuc"/>
    <property type="match status" value="1"/>
</dbReference>
<sequence length="146" mass="17413">MSRSTDIFDPETRSEIMRRVRSSDTRPERIVRSLAHRLGYRFRLGRRDLPGSPDLTFPGRGKVIFVHGCFWHQHDCARGRRPLPKQNADYWRKKLSRNQQRDRQTLKSLRKLGWKTLIVWECETKQGNWPRLAQKLNRFLAASSKR</sequence>
<dbReference type="OrthoDB" id="9801520at2"/>
<accession>A3ZZ75</accession>
<evidence type="ECO:0000313" key="7">
    <source>
        <dbReference type="EMBL" id="EAQ78188.1"/>
    </source>
</evidence>
<keyword evidence="2 6" id="KW-0255">Endonuclease</keyword>
<dbReference type="STRING" id="314230.DSM3645_15465"/>
<organism evidence="7 8">
    <name type="scientific">Blastopirellula marina DSM 3645</name>
    <dbReference type="NCBI Taxonomy" id="314230"/>
    <lineage>
        <taxon>Bacteria</taxon>
        <taxon>Pseudomonadati</taxon>
        <taxon>Planctomycetota</taxon>
        <taxon>Planctomycetia</taxon>
        <taxon>Pirellulales</taxon>
        <taxon>Pirellulaceae</taxon>
        <taxon>Blastopirellula</taxon>
    </lineage>
</organism>
<evidence type="ECO:0000256" key="4">
    <source>
        <dbReference type="ARBA" id="ARBA00022801"/>
    </source>
</evidence>
<keyword evidence="3 6" id="KW-0227">DNA damage</keyword>
<dbReference type="Gene3D" id="3.40.960.10">
    <property type="entry name" value="VSR Endonuclease"/>
    <property type="match status" value="1"/>
</dbReference>
<dbReference type="AlphaFoldDB" id="A3ZZ75"/>
<dbReference type="GO" id="GO:0006298">
    <property type="term" value="P:mismatch repair"/>
    <property type="evidence" value="ECO:0007669"/>
    <property type="project" value="UniProtKB-UniRule"/>
</dbReference>
<comment type="caution">
    <text evidence="7">The sequence shown here is derived from an EMBL/GenBank/DDBJ whole genome shotgun (WGS) entry which is preliminary data.</text>
</comment>
<gene>
    <name evidence="7" type="ORF">DSM3645_15465</name>
</gene>
<dbReference type="GO" id="GO:0004519">
    <property type="term" value="F:endonuclease activity"/>
    <property type="evidence" value="ECO:0007669"/>
    <property type="project" value="UniProtKB-KW"/>
</dbReference>
<evidence type="ECO:0000313" key="8">
    <source>
        <dbReference type="Proteomes" id="UP000004358"/>
    </source>
</evidence>
<dbReference type="SUPFAM" id="SSF52980">
    <property type="entry name" value="Restriction endonuclease-like"/>
    <property type="match status" value="1"/>
</dbReference>
<dbReference type="Proteomes" id="UP000004358">
    <property type="component" value="Unassembled WGS sequence"/>
</dbReference>
<dbReference type="HOGENOM" id="CLU_111913_3_0_0"/>
<dbReference type="EC" id="3.1.-.-" evidence="6"/>
<dbReference type="InterPro" id="IPR004603">
    <property type="entry name" value="DNA_mismatch_endonuc_vsr"/>
</dbReference>
<dbReference type="InterPro" id="IPR011335">
    <property type="entry name" value="Restrct_endonuc-II-like"/>
</dbReference>
<evidence type="ECO:0000256" key="5">
    <source>
        <dbReference type="ARBA" id="ARBA00023204"/>
    </source>
</evidence>
<comment type="similarity">
    <text evidence="6">Belongs to the vsr family.</text>
</comment>
<proteinExistence type="inferred from homology"/>
<dbReference type="CDD" id="cd00221">
    <property type="entry name" value="Vsr"/>
    <property type="match status" value="1"/>
</dbReference>
<dbReference type="GO" id="GO:0016787">
    <property type="term" value="F:hydrolase activity"/>
    <property type="evidence" value="ECO:0007669"/>
    <property type="project" value="UniProtKB-KW"/>
</dbReference>